<dbReference type="InterPro" id="IPR036689">
    <property type="entry name" value="ESAT-6-like_sf"/>
</dbReference>
<protein>
    <recommendedName>
        <fullName evidence="1">ESAT-6-like protein</fullName>
    </recommendedName>
</protein>
<evidence type="ECO:0000313" key="2">
    <source>
        <dbReference type="EMBL" id="SDO74758.1"/>
    </source>
</evidence>
<dbReference type="SUPFAM" id="SSF140453">
    <property type="entry name" value="EsxAB dimer-like"/>
    <property type="match status" value="1"/>
</dbReference>
<evidence type="ECO:0000313" key="3">
    <source>
        <dbReference type="Proteomes" id="UP000186456"/>
    </source>
</evidence>
<dbReference type="Pfam" id="PF06013">
    <property type="entry name" value="WXG100"/>
    <property type="match status" value="1"/>
</dbReference>
<dbReference type="EMBL" id="FNJN01000002">
    <property type="protein sequence ID" value="SDO74758.1"/>
    <property type="molecule type" value="Genomic_DNA"/>
</dbReference>
<gene>
    <name evidence="2" type="ORF">SAMN04487788_0695</name>
</gene>
<dbReference type="Gene3D" id="1.10.287.1060">
    <property type="entry name" value="ESAT-6-like"/>
    <property type="match status" value="1"/>
</dbReference>
<accession>A0A1H0M2T9</accession>
<name>A0A1H0M2T9_MICTS</name>
<sequence>MQIKLDPAKHLLFLDEINASISAIDGELNRLDASVKTLQSAWSGEARDAYRVAQSEWSRSMRELRAFLDHAREGAADAGRKLRAADEGVRGLWD</sequence>
<reference evidence="2 3" key="1">
    <citation type="submission" date="2016-10" db="EMBL/GenBank/DDBJ databases">
        <authorList>
            <person name="de Groot N.N."/>
        </authorList>
    </citation>
    <scope>NUCLEOTIDE SEQUENCE [LARGE SCALE GENOMIC DNA]</scope>
    <source>
        <strain evidence="2 3">StLB037</strain>
    </source>
</reference>
<proteinExistence type="inferred from homology"/>
<organism evidence="2 3">
    <name type="scientific">Microbacterium testaceum (strain StLB037)</name>
    <dbReference type="NCBI Taxonomy" id="979556"/>
    <lineage>
        <taxon>Bacteria</taxon>
        <taxon>Bacillati</taxon>
        <taxon>Actinomycetota</taxon>
        <taxon>Actinomycetes</taxon>
        <taxon>Micrococcales</taxon>
        <taxon>Microbacteriaceae</taxon>
        <taxon>Microbacterium</taxon>
    </lineage>
</organism>
<dbReference type="AlphaFoldDB" id="A0A1H0M2T9"/>
<dbReference type="InterPro" id="IPR010310">
    <property type="entry name" value="T7SS_ESAT-6-like"/>
</dbReference>
<evidence type="ECO:0000256" key="1">
    <source>
        <dbReference type="RuleBase" id="RU362001"/>
    </source>
</evidence>
<comment type="similarity">
    <text evidence="1">Belongs to the WXG100 family.</text>
</comment>
<dbReference type="Proteomes" id="UP000186456">
    <property type="component" value="Unassembled WGS sequence"/>
</dbReference>
<dbReference type="NCBIfam" id="TIGR03930">
    <property type="entry name" value="WXG100_ESAT6"/>
    <property type="match status" value="1"/>
</dbReference>
<dbReference type="RefSeq" id="WP_176786306.1">
    <property type="nucleotide sequence ID" value="NZ_FNJN01000002.1"/>
</dbReference>